<dbReference type="InterPro" id="IPR036117">
    <property type="entry name" value="DhaL_dom_sf"/>
</dbReference>
<dbReference type="PANTHER" id="PTHR33434">
    <property type="entry name" value="DEGV DOMAIN-CONTAINING PROTEIN DR_1986-RELATED"/>
    <property type="match status" value="1"/>
</dbReference>
<gene>
    <name evidence="2" type="ORF">GCM10009809_00390</name>
</gene>
<dbReference type="SMART" id="SM01120">
    <property type="entry name" value="Dak2"/>
    <property type="match status" value="1"/>
</dbReference>
<dbReference type="InterPro" id="IPR050270">
    <property type="entry name" value="DegV_domain_contain"/>
</dbReference>
<keyword evidence="3" id="KW-1185">Reference proteome</keyword>
<comment type="caution">
    <text evidence="2">The sequence shown here is derived from an EMBL/GenBank/DDBJ whole genome shotgun (WGS) entry which is preliminary data.</text>
</comment>
<accession>A0ABN2IMH9</accession>
<evidence type="ECO:0000313" key="2">
    <source>
        <dbReference type="EMBL" id="GAA1708008.1"/>
    </source>
</evidence>
<reference evidence="2 3" key="1">
    <citation type="journal article" date="2019" name="Int. J. Syst. Evol. Microbiol.">
        <title>The Global Catalogue of Microorganisms (GCM) 10K type strain sequencing project: providing services to taxonomists for standard genome sequencing and annotation.</title>
        <authorList>
            <consortium name="The Broad Institute Genomics Platform"/>
            <consortium name="The Broad Institute Genome Sequencing Center for Infectious Disease"/>
            <person name="Wu L."/>
            <person name="Ma J."/>
        </authorList>
    </citation>
    <scope>NUCLEOTIDE SEQUENCE [LARGE SCALE GENOMIC DNA]</scope>
    <source>
        <strain evidence="2 3">JCM 15589</strain>
    </source>
</reference>
<dbReference type="SUPFAM" id="SSF101473">
    <property type="entry name" value="DhaL-like"/>
    <property type="match status" value="1"/>
</dbReference>
<dbReference type="Gene3D" id="1.25.40.340">
    <property type="match status" value="1"/>
</dbReference>
<name>A0ABN2IMH9_9MICO</name>
<dbReference type="Proteomes" id="UP001501138">
    <property type="component" value="Unassembled WGS sequence"/>
</dbReference>
<dbReference type="InterPro" id="IPR004007">
    <property type="entry name" value="DhaL_dom"/>
</dbReference>
<dbReference type="InterPro" id="IPR033470">
    <property type="entry name" value="FakA-like_C"/>
</dbReference>
<proteinExistence type="predicted"/>
<evidence type="ECO:0000313" key="3">
    <source>
        <dbReference type="Proteomes" id="UP001501138"/>
    </source>
</evidence>
<dbReference type="Pfam" id="PF02734">
    <property type="entry name" value="Dak2"/>
    <property type="match status" value="1"/>
</dbReference>
<dbReference type="EMBL" id="BAAAPM010000001">
    <property type="protein sequence ID" value="GAA1708008.1"/>
    <property type="molecule type" value="Genomic_DNA"/>
</dbReference>
<organism evidence="2 3">
    <name type="scientific">Isoptericola hypogeus</name>
    <dbReference type="NCBI Taxonomy" id="300179"/>
    <lineage>
        <taxon>Bacteria</taxon>
        <taxon>Bacillati</taxon>
        <taxon>Actinomycetota</taxon>
        <taxon>Actinomycetes</taxon>
        <taxon>Micrococcales</taxon>
        <taxon>Promicromonosporaceae</taxon>
        <taxon>Isoptericola</taxon>
    </lineage>
</organism>
<dbReference type="RefSeq" id="WP_344244448.1">
    <property type="nucleotide sequence ID" value="NZ_BAAAPM010000001.1"/>
</dbReference>
<dbReference type="PANTHER" id="PTHR33434:SF4">
    <property type="entry name" value="PHOSPHATASE PROTEIN"/>
    <property type="match status" value="1"/>
</dbReference>
<sequence>MALVVHPAELLEADVVRAWASLAVDALGAARATLDSANVFPVPDGDTGTNMFLTLREGAHAVRAEPAGADGARLLRLLARGTLLGARGNSGVILSEWLRGLAAAATRREPLEVALDAAARTARRAVARPAPGTILTAAEAAAGAARDESARGGAERDGDLVPGGPAAYRQGLLDAARRGARHAALASAETLAPLREAGVLDSGAGGLLLVLHALAEAHRAVGTAGGMSEVPGSMAPVTLDIDLRPPAGGVVPAGPHDDELELMFVLHRPAGAGEYATGAVADALRRDLGAVGGSVVVVGGADPSGAALADAEPDADTLWQAHVHTVDLDAALDVARRWAARATVSHVHVRHLATRDAPGPGWGVVAATTAPGLAGELARTGAVVLVGLDAPVTAEDLAVAAVGSPQPQVLVLPGPALDAGPGVAAALDAHRAGEPEDEHVVVVLDAPTDAHLVVALAALAEADQAPGGAPEALRAALDGLRVVRVGADRGAGALAALLEGSAGADVVTVLVDAGVGDVAVDAVVRAAEAAGAEALVLPTGRPGDEIEIATEVDG</sequence>
<protein>
    <recommendedName>
        <fullName evidence="1">DhaL domain-containing protein</fullName>
    </recommendedName>
</protein>
<evidence type="ECO:0000259" key="1">
    <source>
        <dbReference type="PROSITE" id="PS51480"/>
    </source>
</evidence>
<dbReference type="SMART" id="SM01121">
    <property type="entry name" value="Dak1_2"/>
    <property type="match status" value="1"/>
</dbReference>
<dbReference type="PROSITE" id="PS51480">
    <property type="entry name" value="DHAL"/>
    <property type="match status" value="1"/>
</dbReference>
<feature type="domain" description="DhaL" evidence="1">
    <location>
        <begin position="14"/>
        <end position="216"/>
    </location>
</feature>